<dbReference type="InterPro" id="IPR056710">
    <property type="entry name" value="DUF7808"/>
</dbReference>
<comment type="caution">
    <text evidence="3">The sequence shown here is derived from an EMBL/GenBank/DDBJ whole genome shotgun (WGS) entry which is preliminary data.</text>
</comment>
<keyword evidence="1" id="KW-0472">Membrane</keyword>
<organism evidence="3 4">
    <name type="scientific">Heterodera trifolii</name>
    <dbReference type="NCBI Taxonomy" id="157864"/>
    <lineage>
        <taxon>Eukaryota</taxon>
        <taxon>Metazoa</taxon>
        <taxon>Ecdysozoa</taxon>
        <taxon>Nematoda</taxon>
        <taxon>Chromadorea</taxon>
        <taxon>Rhabditida</taxon>
        <taxon>Tylenchina</taxon>
        <taxon>Tylenchomorpha</taxon>
        <taxon>Tylenchoidea</taxon>
        <taxon>Heteroderidae</taxon>
        <taxon>Heteroderinae</taxon>
        <taxon>Heterodera</taxon>
    </lineage>
</organism>
<evidence type="ECO:0000313" key="4">
    <source>
        <dbReference type="Proteomes" id="UP001620626"/>
    </source>
</evidence>
<dbReference type="Proteomes" id="UP001620626">
    <property type="component" value="Unassembled WGS sequence"/>
</dbReference>
<dbReference type="AlphaFoldDB" id="A0ABD2KZW3"/>
<dbReference type="PANTHER" id="PTHR34493:SF1">
    <property type="entry name" value="SECRETED PROTEIN"/>
    <property type="match status" value="1"/>
</dbReference>
<evidence type="ECO:0000256" key="1">
    <source>
        <dbReference type="SAM" id="Phobius"/>
    </source>
</evidence>
<sequence length="217" mass="25481">MLLLLYPRFCFCFSFIPIPFPSFFCFSSPSPPKFAAFPMLLSPNLSLLFLIAFFCLSSSLTEAKLDHKQPRRPSYYWSNRHLECVNHGLNISRCSLKKEGRVSELNPGCFDEIDSSNQTRVYCRLNCEEADETTVLRKEPSNNHICSAYHTYNLERRRVDWYIWRIGGCISTTIKFALRCGFPSDPRVFYAKHKHLFEYEEFNANATTTNKRQRRKR</sequence>
<evidence type="ECO:0000259" key="2">
    <source>
        <dbReference type="Pfam" id="PF25096"/>
    </source>
</evidence>
<keyword evidence="1" id="KW-0812">Transmembrane</keyword>
<feature type="domain" description="DUF7808" evidence="2">
    <location>
        <begin position="76"/>
        <end position="199"/>
    </location>
</feature>
<keyword evidence="1" id="KW-1133">Transmembrane helix</keyword>
<accession>A0ABD2KZW3</accession>
<keyword evidence="4" id="KW-1185">Reference proteome</keyword>
<gene>
    <name evidence="3" type="ORF">niasHT_015388</name>
</gene>
<name>A0ABD2KZW3_9BILA</name>
<protein>
    <recommendedName>
        <fullName evidence="2">DUF7808 domain-containing protein</fullName>
    </recommendedName>
</protein>
<reference evidence="3 4" key="1">
    <citation type="submission" date="2024-10" db="EMBL/GenBank/DDBJ databases">
        <authorList>
            <person name="Kim D."/>
        </authorList>
    </citation>
    <scope>NUCLEOTIDE SEQUENCE [LARGE SCALE GENOMIC DNA]</scope>
    <source>
        <strain evidence="3">BH-2024</strain>
    </source>
</reference>
<dbReference type="PANTHER" id="PTHR34493">
    <property type="entry name" value="PROTEIN CBG13422-RELATED"/>
    <property type="match status" value="1"/>
</dbReference>
<dbReference type="Pfam" id="PF25096">
    <property type="entry name" value="DUF7808"/>
    <property type="match status" value="1"/>
</dbReference>
<dbReference type="EMBL" id="JBICBT010000590">
    <property type="protein sequence ID" value="KAL3108466.1"/>
    <property type="molecule type" value="Genomic_DNA"/>
</dbReference>
<proteinExistence type="predicted"/>
<evidence type="ECO:0000313" key="3">
    <source>
        <dbReference type="EMBL" id="KAL3108466.1"/>
    </source>
</evidence>
<feature type="transmembrane region" description="Helical" evidence="1">
    <location>
        <begin position="35"/>
        <end position="56"/>
    </location>
</feature>